<keyword evidence="7" id="KW-0732">Signal</keyword>
<dbReference type="GO" id="GO:0008270">
    <property type="term" value="F:zinc ion binding"/>
    <property type="evidence" value="ECO:0007669"/>
    <property type="project" value="UniProtKB-KW"/>
</dbReference>
<dbReference type="InterPro" id="IPR000742">
    <property type="entry name" value="EGF"/>
</dbReference>
<evidence type="ECO:0000256" key="7">
    <source>
        <dbReference type="SAM" id="SignalP"/>
    </source>
</evidence>
<evidence type="ECO:0000256" key="1">
    <source>
        <dbReference type="ARBA" id="ARBA00022723"/>
    </source>
</evidence>
<evidence type="ECO:0000256" key="3">
    <source>
        <dbReference type="ARBA" id="ARBA00022833"/>
    </source>
</evidence>
<feature type="transmembrane region" description="Helical" evidence="6">
    <location>
        <begin position="348"/>
        <end position="374"/>
    </location>
</feature>
<feature type="chain" id="PRO_5003712328" evidence="7">
    <location>
        <begin position="18"/>
        <end position="528"/>
    </location>
</feature>
<feature type="coiled-coil region" evidence="5">
    <location>
        <begin position="466"/>
        <end position="503"/>
    </location>
</feature>
<evidence type="ECO:0000313" key="10">
    <source>
        <dbReference type="Proteomes" id="UP000009168"/>
    </source>
</evidence>
<organism evidence="9 10">
    <name type="scientific">Tetrahymena thermophila (strain SB210)</name>
    <dbReference type="NCBI Taxonomy" id="312017"/>
    <lineage>
        <taxon>Eukaryota</taxon>
        <taxon>Sar</taxon>
        <taxon>Alveolata</taxon>
        <taxon>Ciliophora</taxon>
        <taxon>Intramacronucleata</taxon>
        <taxon>Oligohymenophorea</taxon>
        <taxon>Hymenostomatida</taxon>
        <taxon>Tetrahymenina</taxon>
        <taxon>Tetrahymenidae</taxon>
        <taxon>Tetrahymena</taxon>
    </lineage>
</organism>
<accession>I7M947</accession>
<dbReference type="OrthoDB" id="294268at2759"/>
<evidence type="ECO:0000313" key="9">
    <source>
        <dbReference type="EMBL" id="EAS00774.1"/>
    </source>
</evidence>
<dbReference type="Pfam" id="PF13639">
    <property type="entry name" value="zf-RING_2"/>
    <property type="match status" value="1"/>
</dbReference>
<protein>
    <submittedName>
        <fullName evidence="9">Zinc finger, C3HC4 type (RING finger) protein</fullName>
    </submittedName>
</protein>
<evidence type="ECO:0000259" key="8">
    <source>
        <dbReference type="PROSITE" id="PS50089"/>
    </source>
</evidence>
<dbReference type="RefSeq" id="XP_001021019.1">
    <property type="nucleotide sequence ID" value="XM_001021019.3"/>
</dbReference>
<dbReference type="PANTHER" id="PTHR45969">
    <property type="entry name" value="RING ZINC FINGER PROTEIN-RELATED"/>
    <property type="match status" value="1"/>
</dbReference>
<dbReference type="AlphaFoldDB" id="I7M947"/>
<keyword evidence="3" id="KW-0862">Zinc</keyword>
<feature type="signal peptide" evidence="7">
    <location>
        <begin position="1"/>
        <end position="17"/>
    </location>
</feature>
<sequence length="528" mass="62514">MFKILVVALALIKFIIGQEDNFQISLNKNVSQQIKFYTQNHTIGFQVDWGQVEQTVIKNTVYELVIDANVTHFPSSEYQIPFLCISNKTATSIVKQKDMIAPKVIADYCDFYSYRTNQGQYRIIFNSEQWFIEAQYYLSFLNITSLQIQTLDDFDKIPVGNIKLNNNGTLLDNNYWIIDVNIGLYQVHTKQFGCNSQGEYNLTLQQCTCNPGFAGMFCEFIVEELSGDVTQNAIIQPYKYQSYKFTYNNYYNLVIELNNTATFNYFFCDQTDTEDKLQRMFIQTFQYKSLKLQYKRKQQVVPLPYNETINCIYFWFKNDNVQQLELEITMKEANQTFLDQFIQILISYLFYTLIGGVFFCGCSFCIVYFSSEVYKRWTKFMRRRQMEKQLPLMTYSQFKQNQNLHRNNDQNTCSICLGEYEDNDRIRVTCCRHVFHQECIEEWALKKNQCPFCREKIFIFLYNSMLELLKRNTDRNNQQINGAENEQNNSEEQNNSANEIQVNVQMATLNIQQDQPNSNRYQNLVETN</sequence>
<evidence type="ECO:0000256" key="2">
    <source>
        <dbReference type="ARBA" id="ARBA00022771"/>
    </source>
</evidence>
<dbReference type="Proteomes" id="UP000009168">
    <property type="component" value="Unassembled WGS sequence"/>
</dbReference>
<dbReference type="GeneID" id="7829310"/>
<dbReference type="PROSITE" id="PS01186">
    <property type="entry name" value="EGF_2"/>
    <property type="match status" value="1"/>
</dbReference>
<feature type="domain" description="RING-type" evidence="8">
    <location>
        <begin position="413"/>
        <end position="454"/>
    </location>
</feature>
<keyword evidence="6" id="KW-0812">Transmembrane</keyword>
<keyword evidence="5" id="KW-0175">Coiled coil</keyword>
<dbReference type="PROSITE" id="PS50089">
    <property type="entry name" value="ZF_RING_2"/>
    <property type="match status" value="1"/>
</dbReference>
<keyword evidence="10" id="KW-1185">Reference proteome</keyword>
<proteinExistence type="predicted"/>
<dbReference type="Gene3D" id="3.30.40.10">
    <property type="entry name" value="Zinc/RING finger domain, C3HC4 (zinc finger)"/>
    <property type="match status" value="1"/>
</dbReference>
<dbReference type="SMART" id="SM00184">
    <property type="entry name" value="RING"/>
    <property type="match status" value="1"/>
</dbReference>
<dbReference type="KEGG" id="tet:TTHERM_00305420"/>
<keyword evidence="6" id="KW-0472">Membrane</keyword>
<evidence type="ECO:0000256" key="6">
    <source>
        <dbReference type="SAM" id="Phobius"/>
    </source>
</evidence>
<dbReference type="SUPFAM" id="SSF57850">
    <property type="entry name" value="RING/U-box"/>
    <property type="match status" value="1"/>
</dbReference>
<keyword evidence="6" id="KW-1133">Transmembrane helix</keyword>
<reference evidence="10" key="1">
    <citation type="journal article" date="2006" name="PLoS Biol.">
        <title>Macronuclear genome sequence of the ciliate Tetrahymena thermophila, a model eukaryote.</title>
        <authorList>
            <person name="Eisen J.A."/>
            <person name="Coyne R.S."/>
            <person name="Wu M."/>
            <person name="Wu D."/>
            <person name="Thiagarajan M."/>
            <person name="Wortman J.R."/>
            <person name="Badger J.H."/>
            <person name="Ren Q."/>
            <person name="Amedeo P."/>
            <person name="Jones K.M."/>
            <person name="Tallon L.J."/>
            <person name="Delcher A.L."/>
            <person name="Salzberg S.L."/>
            <person name="Silva J.C."/>
            <person name="Haas B.J."/>
            <person name="Majoros W.H."/>
            <person name="Farzad M."/>
            <person name="Carlton J.M."/>
            <person name="Smith R.K. Jr."/>
            <person name="Garg J."/>
            <person name="Pearlman R.E."/>
            <person name="Karrer K.M."/>
            <person name="Sun L."/>
            <person name="Manning G."/>
            <person name="Elde N.C."/>
            <person name="Turkewitz A.P."/>
            <person name="Asai D.J."/>
            <person name="Wilkes D.E."/>
            <person name="Wang Y."/>
            <person name="Cai H."/>
            <person name="Collins K."/>
            <person name="Stewart B.A."/>
            <person name="Lee S.R."/>
            <person name="Wilamowska K."/>
            <person name="Weinberg Z."/>
            <person name="Ruzzo W.L."/>
            <person name="Wloga D."/>
            <person name="Gaertig J."/>
            <person name="Frankel J."/>
            <person name="Tsao C.-C."/>
            <person name="Gorovsky M.A."/>
            <person name="Keeling P.J."/>
            <person name="Waller R.F."/>
            <person name="Patron N.J."/>
            <person name="Cherry J.M."/>
            <person name="Stover N.A."/>
            <person name="Krieger C.J."/>
            <person name="del Toro C."/>
            <person name="Ryder H.F."/>
            <person name="Williamson S.C."/>
            <person name="Barbeau R.A."/>
            <person name="Hamilton E.P."/>
            <person name="Orias E."/>
        </authorList>
    </citation>
    <scope>NUCLEOTIDE SEQUENCE [LARGE SCALE GENOMIC DNA]</scope>
    <source>
        <strain evidence="10">SB210</strain>
    </source>
</reference>
<evidence type="ECO:0000256" key="4">
    <source>
        <dbReference type="PROSITE-ProRule" id="PRU00175"/>
    </source>
</evidence>
<dbReference type="STRING" id="312017.I7M947"/>
<evidence type="ECO:0000256" key="5">
    <source>
        <dbReference type="SAM" id="Coils"/>
    </source>
</evidence>
<gene>
    <name evidence="9" type="ORF">TTHERM_00305420</name>
</gene>
<dbReference type="eggNOG" id="KOG4628">
    <property type="taxonomic scope" value="Eukaryota"/>
</dbReference>
<dbReference type="InParanoid" id="I7M947"/>
<keyword evidence="1" id="KW-0479">Metal-binding</keyword>
<name>I7M947_TETTS</name>
<dbReference type="InterPro" id="IPR001841">
    <property type="entry name" value="Znf_RING"/>
</dbReference>
<dbReference type="HOGENOM" id="CLU_516324_0_0_1"/>
<keyword evidence="2 4" id="KW-0863">Zinc-finger</keyword>
<dbReference type="InterPro" id="IPR013083">
    <property type="entry name" value="Znf_RING/FYVE/PHD"/>
</dbReference>
<dbReference type="EMBL" id="GG662608">
    <property type="protein sequence ID" value="EAS00774.1"/>
    <property type="molecule type" value="Genomic_DNA"/>
</dbReference>